<accession>A0ACB9U4A8</accession>
<evidence type="ECO:0000313" key="1">
    <source>
        <dbReference type="EMBL" id="KAI4557762.1"/>
    </source>
</evidence>
<proteinExistence type="predicted"/>
<name>A0ACB9U4A8_9CETA</name>
<dbReference type="EMBL" id="CM043049">
    <property type="protein sequence ID" value="KAI4557762.1"/>
    <property type="molecule type" value="Genomic_DNA"/>
</dbReference>
<evidence type="ECO:0000313" key="2">
    <source>
        <dbReference type="Proteomes" id="UP001057279"/>
    </source>
</evidence>
<comment type="caution">
    <text evidence="1">The sequence shown here is derived from an EMBL/GenBank/DDBJ whole genome shotgun (WGS) entry which is preliminary data.</text>
</comment>
<reference evidence="1" key="1">
    <citation type="submission" date="2022-03" db="EMBL/GenBank/DDBJ databases">
        <title>Genomic analyses of argali, domestic sheep and their hybrids provide insights into chromosomal evolution, heterosis and genetic basis of agronomic traits.</title>
        <authorList>
            <person name="Li M."/>
        </authorList>
    </citation>
    <scope>NUCLEOTIDE SEQUENCE</scope>
    <source>
        <strain evidence="1">F1 hybrid</strain>
    </source>
</reference>
<sequence length="221" mass="23390">MAQGPKANRARSLASSSPDPCLFPGSTPDTGSPVARQTFPPPPPDRDLISGQLIACFSWESVMCISVKQACSLLHVERRINRNVWEGQSLFEGGSSDSSAEFSKLSPLPLTSGKQSPGCISRLRPPNGGNGSTSFPHSDVWPLSGIPGQTVGSQSRAVDLATLTHTIRRPHTGVPGNVRVLSLTVTMCGKSPAYSATGETLSSSCGSFTRLRSVEMLPWVL</sequence>
<dbReference type="Proteomes" id="UP001057279">
    <property type="component" value="Linkage Group LG24"/>
</dbReference>
<organism evidence="1 2">
    <name type="scientific">Ovis ammon polii x Ovis aries</name>
    <dbReference type="NCBI Taxonomy" id="2918886"/>
    <lineage>
        <taxon>Eukaryota</taxon>
        <taxon>Metazoa</taxon>
        <taxon>Chordata</taxon>
        <taxon>Craniata</taxon>
        <taxon>Vertebrata</taxon>
        <taxon>Euteleostomi</taxon>
        <taxon>Mammalia</taxon>
        <taxon>Eutheria</taxon>
        <taxon>Laurasiatheria</taxon>
        <taxon>Artiodactyla</taxon>
        <taxon>Ruminantia</taxon>
        <taxon>Pecora</taxon>
        <taxon>Bovidae</taxon>
        <taxon>Caprinae</taxon>
        <taxon>Ovis</taxon>
    </lineage>
</organism>
<keyword evidence="2" id="KW-1185">Reference proteome</keyword>
<gene>
    <name evidence="1" type="ORF">MJG53_018515</name>
</gene>
<protein>
    <submittedName>
        <fullName evidence="1">Uncharacterized protein</fullName>
    </submittedName>
</protein>